<evidence type="ECO:0000313" key="3">
    <source>
        <dbReference type="Proteomes" id="UP001208935"/>
    </source>
</evidence>
<evidence type="ECO:0000313" key="2">
    <source>
        <dbReference type="EMBL" id="MCW5323548.1"/>
    </source>
</evidence>
<proteinExistence type="predicted"/>
<feature type="region of interest" description="Disordered" evidence="1">
    <location>
        <begin position="163"/>
        <end position="185"/>
    </location>
</feature>
<dbReference type="Proteomes" id="UP001208935">
    <property type="component" value="Unassembled WGS sequence"/>
</dbReference>
<accession>A0ABT3KYY6</accession>
<dbReference type="EMBL" id="QZCW01000005">
    <property type="protein sequence ID" value="MCW5323548.1"/>
    <property type="molecule type" value="Genomic_DNA"/>
</dbReference>
<comment type="caution">
    <text evidence="2">The sequence shown here is derived from an EMBL/GenBank/DDBJ whole genome shotgun (WGS) entry which is preliminary data.</text>
</comment>
<evidence type="ECO:0000256" key="1">
    <source>
        <dbReference type="SAM" id="MobiDB-lite"/>
    </source>
</evidence>
<organism evidence="2 3">
    <name type="scientific">Verminephrobacter aporrectodeae subsp. tuberculatae</name>
    <dbReference type="NCBI Taxonomy" id="1110392"/>
    <lineage>
        <taxon>Bacteria</taxon>
        <taxon>Pseudomonadati</taxon>
        <taxon>Pseudomonadota</taxon>
        <taxon>Betaproteobacteria</taxon>
        <taxon>Burkholderiales</taxon>
        <taxon>Comamonadaceae</taxon>
        <taxon>Verminephrobacter</taxon>
    </lineage>
</organism>
<sequence length="555" mass="62774">MYHTRGNRLDDLRPGWLSGYFDANKKINWRRLFHRLIELASPQFAILHLFTDIETRRRAFGEDHHAIVAKDDFLMGPPAAILEDRGIPNLAWATFFGRDYTKEIDAEKLRANGFAVEAIGDGHLVTLTENIFDVADNFALFSARRVELKKLLRPGFIRLTNEPLATELPENSTPKHATPPDPDNMEQPVGMLGGSSETILSLDSKFKAQLQLAASTKAPYYLLITPLNKVILKELWDRVHEVQGIVHQINPATREVVRILKRPKSAMRVPYIKISIVTDIDTTKWEFGRKVLEAFYETDSRLAPGRLDSDAKIGKLFRGVAACEKYWAKEGIINANKSGRGRVSVKWDCGWTRSEAVKYRCDMIHTMVNQFGELRPGWLKGDADADRKIDWSRLFHRLVELANPQFAILHLFTDVETRDDAFGADEHAIIATDDFLMGPPAAILKDRGIPNLAWATFFGREYTQEIDAEKLRANGFAVEAMGDGHLVTLTKNIFDVADNFPLFSARRSELKKLLRPGFIRLTNEPLIQATSPPVDFGPRYAPLLNGSWVIPTMRG</sequence>
<reference evidence="3" key="1">
    <citation type="submission" date="2023-07" db="EMBL/GenBank/DDBJ databases">
        <title>Verminephrobacter genomes.</title>
        <authorList>
            <person name="Lund M.B."/>
        </authorList>
    </citation>
    <scope>NUCLEOTIDE SEQUENCE [LARGE SCALE GENOMIC DNA]</scope>
    <source>
        <strain evidence="3">AtM5-05</strain>
    </source>
</reference>
<name>A0ABT3KYY6_9BURK</name>
<protein>
    <submittedName>
        <fullName evidence="2">Uncharacterized protein</fullName>
    </submittedName>
</protein>
<keyword evidence="3" id="KW-1185">Reference proteome</keyword>
<gene>
    <name evidence="2" type="ORF">D5039_21085</name>
</gene>